<evidence type="ECO:0000313" key="3">
    <source>
        <dbReference type="Proteomes" id="UP000198287"/>
    </source>
</evidence>
<keyword evidence="3" id="KW-1185">Reference proteome</keyword>
<proteinExistence type="predicted"/>
<sequence length="221" mass="24419">MGIIAPCSPPIISSVIPMICPTLGHVGNLSIQLRLSAGMLAGYLCNSIGALVGLVLCSVTIHPSRVELLLLGEVESHGFAQFRSYRAVQIVSNLHNEVIGTPWIQILVGGTTLAEIFSLHILITSHHVLPSLLLLFFSVAGIYFGLMIQIIFKIISYPYVKSKRMTNSKKRCRNRIARSYVRSCSPIKLFLGDGRFFDKLTSMEISLFTVDKLVTLLLLYL</sequence>
<protein>
    <submittedName>
        <fullName evidence="2">Uncharacterized protein</fullName>
    </submittedName>
</protein>
<keyword evidence="1" id="KW-0472">Membrane</keyword>
<dbReference type="EMBL" id="LNIX01000027">
    <property type="protein sequence ID" value="OXA42013.1"/>
    <property type="molecule type" value="Genomic_DNA"/>
</dbReference>
<feature type="transmembrane region" description="Helical" evidence="1">
    <location>
        <begin position="132"/>
        <end position="155"/>
    </location>
</feature>
<evidence type="ECO:0000313" key="2">
    <source>
        <dbReference type="EMBL" id="OXA42013.1"/>
    </source>
</evidence>
<gene>
    <name evidence="2" type="ORF">Fcan01_23035</name>
</gene>
<accession>A0A226DA33</accession>
<evidence type="ECO:0000256" key="1">
    <source>
        <dbReference type="SAM" id="Phobius"/>
    </source>
</evidence>
<keyword evidence="1" id="KW-1133">Transmembrane helix</keyword>
<keyword evidence="1" id="KW-0812">Transmembrane</keyword>
<reference evidence="2 3" key="1">
    <citation type="submission" date="2015-12" db="EMBL/GenBank/DDBJ databases">
        <title>The genome of Folsomia candida.</title>
        <authorList>
            <person name="Faddeeva A."/>
            <person name="Derks M.F."/>
            <person name="Anvar Y."/>
            <person name="Smit S."/>
            <person name="Van Straalen N."/>
            <person name="Roelofs D."/>
        </authorList>
    </citation>
    <scope>NUCLEOTIDE SEQUENCE [LARGE SCALE GENOMIC DNA]</scope>
    <source>
        <strain evidence="2 3">VU population</strain>
        <tissue evidence="2">Whole body</tissue>
    </source>
</reference>
<feature type="transmembrane region" description="Helical" evidence="1">
    <location>
        <begin position="40"/>
        <end position="61"/>
    </location>
</feature>
<comment type="caution">
    <text evidence="2">The sequence shown here is derived from an EMBL/GenBank/DDBJ whole genome shotgun (WGS) entry which is preliminary data.</text>
</comment>
<name>A0A226DA33_FOLCA</name>
<dbReference type="AlphaFoldDB" id="A0A226DA33"/>
<organism evidence="2 3">
    <name type="scientific">Folsomia candida</name>
    <name type="common">Springtail</name>
    <dbReference type="NCBI Taxonomy" id="158441"/>
    <lineage>
        <taxon>Eukaryota</taxon>
        <taxon>Metazoa</taxon>
        <taxon>Ecdysozoa</taxon>
        <taxon>Arthropoda</taxon>
        <taxon>Hexapoda</taxon>
        <taxon>Collembola</taxon>
        <taxon>Entomobryomorpha</taxon>
        <taxon>Isotomoidea</taxon>
        <taxon>Isotomidae</taxon>
        <taxon>Proisotominae</taxon>
        <taxon>Folsomia</taxon>
    </lineage>
</organism>
<dbReference type="Proteomes" id="UP000198287">
    <property type="component" value="Unassembled WGS sequence"/>
</dbReference>